<dbReference type="SUPFAM" id="SSF47954">
    <property type="entry name" value="Cyclin-like"/>
    <property type="match status" value="2"/>
</dbReference>
<dbReference type="InterPro" id="IPR036915">
    <property type="entry name" value="Cyclin-like_sf"/>
</dbReference>
<dbReference type="CDD" id="cd00043">
    <property type="entry name" value="CYCLIN_SF"/>
    <property type="match status" value="1"/>
</dbReference>
<evidence type="ECO:0000259" key="3">
    <source>
        <dbReference type="Pfam" id="PF00382"/>
    </source>
</evidence>
<accession>A0A6C0CLH5</accession>
<name>A0A6C0CLH5_9ZZZZ</name>
<dbReference type="EMBL" id="MN739457">
    <property type="protein sequence ID" value="QHT05636.1"/>
    <property type="molecule type" value="Genomic_DNA"/>
</dbReference>
<dbReference type="GO" id="GO:0097550">
    <property type="term" value="C:transcription preinitiation complex"/>
    <property type="evidence" value="ECO:0007669"/>
    <property type="project" value="TreeGrafter"/>
</dbReference>
<dbReference type="PRINTS" id="PR00685">
    <property type="entry name" value="TIFACTORIIB"/>
</dbReference>
<feature type="domain" description="Transcription factor TFIIB cyclin-like" evidence="3">
    <location>
        <begin position="128"/>
        <end position="214"/>
    </location>
</feature>
<protein>
    <recommendedName>
        <fullName evidence="3">Transcription factor TFIIB cyclin-like domain-containing protein</fullName>
    </recommendedName>
</protein>
<dbReference type="InterPro" id="IPR013150">
    <property type="entry name" value="TFIIB_cyclin"/>
</dbReference>
<dbReference type="PANTHER" id="PTHR11618">
    <property type="entry name" value="TRANSCRIPTION INITIATION FACTOR IIB-RELATED"/>
    <property type="match status" value="1"/>
</dbReference>
<organism evidence="4">
    <name type="scientific">viral metagenome</name>
    <dbReference type="NCBI Taxonomy" id="1070528"/>
    <lineage>
        <taxon>unclassified sequences</taxon>
        <taxon>metagenomes</taxon>
        <taxon>organismal metagenomes</taxon>
    </lineage>
</organism>
<dbReference type="GO" id="GO:0017025">
    <property type="term" value="F:TBP-class protein binding"/>
    <property type="evidence" value="ECO:0007669"/>
    <property type="project" value="InterPro"/>
</dbReference>
<sequence length="315" mass="35657">MDPETLTTIWSDIDRLKSKPTLKSCNTNNLFCGSCKGMKIRTREGMVCSECGLMDSIYIDESAEWTSGVSDDGRVNDPSRCMIPTANHELFSESWGKNTMISTKNASTYENKRMAKINFHNSMNHRDRSLFHAYKDIDEACRDLPGSILKDAKTFYKKFNGSKLTRGAVRSGIKANCVLYACRIAQVPRTTKDIAVMFGIQSKDISRTTQLFTETVQNESTDKNYVTKPFNVMQRLLNSFDVSREERYACNKMCGQLEECVDLMSKSPNSVATAIIYTVFQNKVSKTEISEKCSVSIPTLNKILVIVKRHLEDKM</sequence>
<dbReference type="Gene3D" id="1.10.472.10">
    <property type="entry name" value="Cyclin-like"/>
    <property type="match status" value="1"/>
</dbReference>
<dbReference type="Pfam" id="PF00382">
    <property type="entry name" value="TFIIB"/>
    <property type="match status" value="1"/>
</dbReference>
<reference evidence="4" key="1">
    <citation type="journal article" date="2020" name="Nature">
        <title>Giant virus diversity and host interactions through global metagenomics.</title>
        <authorList>
            <person name="Schulz F."/>
            <person name="Roux S."/>
            <person name="Paez-Espino D."/>
            <person name="Jungbluth S."/>
            <person name="Walsh D.A."/>
            <person name="Denef V.J."/>
            <person name="McMahon K.D."/>
            <person name="Konstantinidis K.T."/>
            <person name="Eloe-Fadrosh E.A."/>
            <person name="Kyrpides N.C."/>
            <person name="Woyke T."/>
        </authorList>
    </citation>
    <scope>NUCLEOTIDE SEQUENCE</scope>
    <source>
        <strain evidence="4">GVMAG-M-3300021389-45</strain>
    </source>
</reference>
<keyword evidence="2" id="KW-0804">Transcription</keyword>
<keyword evidence="1" id="KW-0805">Transcription regulation</keyword>
<dbReference type="InterPro" id="IPR000812">
    <property type="entry name" value="TFIIB"/>
</dbReference>
<dbReference type="AlphaFoldDB" id="A0A6C0CLH5"/>
<dbReference type="GO" id="GO:0070897">
    <property type="term" value="P:transcription preinitiation complex assembly"/>
    <property type="evidence" value="ECO:0007669"/>
    <property type="project" value="InterPro"/>
</dbReference>
<dbReference type="GO" id="GO:0005634">
    <property type="term" value="C:nucleus"/>
    <property type="evidence" value="ECO:0007669"/>
    <property type="project" value="TreeGrafter"/>
</dbReference>
<dbReference type="PANTHER" id="PTHR11618:SF13">
    <property type="entry name" value="TRANSCRIPTION INITIATION FACTOR IIB"/>
    <property type="match status" value="1"/>
</dbReference>
<dbReference type="Gene3D" id="1.10.472.170">
    <property type="match status" value="1"/>
</dbReference>
<evidence type="ECO:0000256" key="2">
    <source>
        <dbReference type="ARBA" id="ARBA00023163"/>
    </source>
</evidence>
<evidence type="ECO:0000256" key="1">
    <source>
        <dbReference type="ARBA" id="ARBA00023015"/>
    </source>
</evidence>
<proteinExistence type="predicted"/>
<evidence type="ECO:0000313" key="4">
    <source>
        <dbReference type="EMBL" id="QHT05636.1"/>
    </source>
</evidence>